<accession>A0A653L1S7</accession>
<reference evidence="1 2" key="1">
    <citation type="submission" date="2019-10" db="EMBL/GenBank/DDBJ databases">
        <authorList>
            <person name="Karimi E."/>
        </authorList>
    </citation>
    <scope>NUCLEOTIDE SEQUENCE [LARGE SCALE GENOMIC DNA]</scope>
    <source>
        <strain evidence="1">Aeromonas sp. 8C</strain>
    </source>
</reference>
<organism evidence="1 2">
    <name type="scientific">Aeromonas veronii</name>
    <dbReference type="NCBI Taxonomy" id="654"/>
    <lineage>
        <taxon>Bacteria</taxon>
        <taxon>Pseudomonadati</taxon>
        <taxon>Pseudomonadota</taxon>
        <taxon>Gammaproteobacteria</taxon>
        <taxon>Aeromonadales</taxon>
        <taxon>Aeromonadaceae</taxon>
        <taxon>Aeromonas</taxon>
    </lineage>
</organism>
<sequence length="130" mass="14158">MKPVLVVNLKATYSAGRHPESCSRSSWRVAAARVPDIDTVVGVYEGMVVAVIRGCSLVPSTPEVVGADWDEGCLGRYYALGGVAFTDRDVSVWSLTRCPQLLAPLSSVQGIRYLSRDEFDRIPMGNVQLK</sequence>
<proteinExistence type="predicted"/>
<evidence type="ECO:0000313" key="2">
    <source>
        <dbReference type="Proteomes" id="UP000439123"/>
    </source>
</evidence>
<gene>
    <name evidence="1" type="ORF">AERO8C_20480</name>
</gene>
<dbReference type="Proteomes" id="UP000439123">
    <property type="component" value="Unassembled WGS sequence"/>
</dbReference>
<evidence type="ECO:0000313" key="1">
    <source>
        <dbReference type="EMBL" id="VXA85426.1"/>
    </source>
</evidence>
<dbReference type="EMBL" id="CABWLC010000012">
    <property type="protein sequence ID" value="VXA85426.1"/>
    <property type="molecule type" value="Genomic_DNA"/>
</dbReference>
<dbReference type="AlphaFoldDB" id="A0A653L1S7"/>
<name>A0A653L1S7_AERVE</name>
<protein>
    <submittedName>
        <fullName evidence="1">Uncharacterized protein</fullName>
    </submittedName>
</protein>